<sequence length="214" mass="25561">MVFNLFRISADLVHLLSIYFLLTKIISHKNCIGISLRSQILFFIVWVTRYLDIFYNFYSLYNTILKIVYLTTSAYTIYLISKRFRATYDKIHDTLNVWYLIVPCIVLAFIFTEDYSITEICWTFSIFLEAVAILPQILLLRSTGEVENLNSQYIFCLGLYRALYIINWIYRYATEQSYWSPLTWICGSIQTLLYVEYFYYYIKSRVEGTKFVLP</sequence>
<dbReference type="InterPro" id="IPR000133">
    <property type="entry name" value="ER_ret_rcpt"/>
</dbReference>
<evidence type="ECO:0000256" key="6">
    <source>
        <dbReference type="ARBA" id="ARBA00022892"/>
    </source>
</evidence>
<dbReference type="VEuPathDB" id="AmoebaDB:EHI7A_011190"/>
<dbReference type="OMA" id="WKSRSCE"/>
<dbReference type="PROSITE" id="PS00951">
    <property type="entry name" value="ER_LUMEN_RECEPTOR_1"/>
    <property type="match status" value="1"/>
</dbReference>
<evidence type="ECO:0000256" key="2">
    <source>
        <dbReference type="ARBA" id="ARBA00010120"/>
    </source>
</evidence>
<dbReference type="PANTHER" id="PTHR10585">
    <property type="entry name" value="ER LUMEN PROTEIN RETAINING RECEPTOR"/>
    <property type="match status" value="1"/>
</dbReference>
<evidence type="ECO:0000313" key="13">
    <source>
        <dbReference type="Proteomes" id="UP000078387"/>
    </source>
</evidence>
<keyword evidence="9 11" id="KW-0472">Membrane</keyword>
<comment type="subcellular location">
    <subcellularLocation>
        <location evidence="1 11">Endoplasmic reticulum membrane</location>
        <topology evidence="1 11">Multi-pass membrane protein</topology>
    </subcellularLocation>
</comment>
<dbReference type="PROSITE" id="PS00952">
    <property type="entry name" value="ER_LUMEN_RECEPTOR_2"/>
    <property type="match status" value="1"/>
</dbReference>
<evidence type="ECO:0000256" key="1">
    <source>
        <dbReference type="ARBA" id="ARBA00004477"/>
    </source>
</evidence>
<keyword evidence="4 11" id="KW-0812">Transmembrane</keyword>
<dbReference type="VEuPathDB" id="AmoebaDB:EHI5A_023770"/>
<feature type="transmembrane region" description="Helical" evidence="11">
    <location>
        <begin position="182"/>
        <end position="202"/>
    </location>
</feature>
<dbReference type="GO" id="GO:0015031">
    <property type="term" value="P:protein transport"/>
    <property type="evidence" value="ECO:0007669"/>
    <property type="project" value="UniProtKB-KW"/>
</dbReference>
<evidence type="ECO:0000256" key="9">
    <source>
        <dbReference type="ARBA" id="ARBA00023136"/>
    </source>
</evidence>
<dbReference type="Pfam" id="PF00810">
    <property type="entry name" value="ER_lumen_recept"/>
    <property type="match status" value="1"/>
</dbReference>
<reference evidence="12 13" key="1">
    <citation type="submission" date="2016-05" db="EMBL/GenBank/DDBJ databases">
        <title>First whole genome sequencing of Entamoeba histolytica HM1:IMSS-clone-6.</title>
        <authorList>
            <person name="Mukherjee Avik.K."/>
            <person name="Izumyama S."/>
            <person name="Nakada-Tsukui K."/>
            <person name="Nozaki T."/>
        </authorList>
    </citation>
    <scope>NUCLEOTIDE SEQUENCE [LARGE SCALE GENOMIC DNA]</scope>
    <source>
        <strain evidence="12 13">HM1:IMSS clone 6</strain>
    </source>
</reference>
<protein>
    <recommendedName>
        <fullName evidence="11">ER lumen protein-retaining receptor</fullName>
    </recommendedName>
</protein>
<dbReference type="SMR" id="A0A5K1UKI0"/>
<gene>
    <name evidence="12" type="ORF">CL6EHI_170470</name>
</gene>
<dbReference type="GO" id="GO:0046923">
    <property type="term" value="F:ER retention sequence binding"/>
    <property type="evidence" value="ECO:0007669"/>
    <property type="project" value="InterPro"/>
</dbReference>
<dbReference type="AlphaFoldDB" id="A0A5K1UKI0"/>
<dbReference type="GO" id="GO:0016192">
    <property type="term" value="P:vesicle-mediated transport"/>
    <property type="evidence" value="ECO:0007669"/>
    <property type="project" value="UniProtKB-KW"/>
</dbReference>
<feature type="transmembrane region" description="Helical" evidence="11">
    <location>
        <begin position="152"/>
        <end position="170"/>
    </location>
</feature>
<keyword evidence="7 11" id="KW-0653">Protein transport</keyword>
<keyword evidence="8 11" id="KW-1133">Transmembrane helix</keyword>
<evidence type="ECO:0000256" key="11">
    <source>
        <dbReference type="RuleBase" id="RU000634"/>
    </source>
</evidence>
<feature type="transmembrane region" description="Helical" evidence="11">
    <location>
        <begin position="93"/>
        <end position="111"/>
    </location>
</feature>
<accession>A0A5K1UKI0</accession>
<evidence type="ECO:0000256" key="5">
    <source>
        <dbReference type="ARBA" id="ARBA00022824"/>
    </source>
</evidence>
<dbReference type="VEuPathDB" id="AmoebaDB:EHI8A_008740"/>
<feature type="transmembrane region" description="Helical" evidence="11">
    <location>
        <begin position="117"/>
        <end position="140"/>
    </location>
</feature>
<dbReference type="Proteomes" id="UP000078387">
    <property type="component" value="Unassembled WGS sequence"/>
</dbReference>
<comment type="caution">
    <text evidence="12">The sequence shown here is derived from an EMBL/GenBank/DDBJ whole genome shotgun (WGS) entry which is preliminary data.</text>
</comment>
<keyword evidence="3 11" id="KW-0813">Transport</keyword>
<evidence type="ECO:0000256" key="7">
    <source>
        <dbReference type="ARBA" id="ARBA00022927"/>
    </source>
</evidence>
<dbReference type="GO" id="GO:0006621">
    <property type="term" value="P:protein retention in ER lumen"/>
    <property type="evidence" value="ECO:0007669"/>
    <property type="project" value="InterPro"/>
</dbReference>
<keyword evidence="10 11" id="KW-0675">Receptor</keyword>
<feature type="transmembrane region" description="Helical" evidence="11">
    <location>
        <begin position="64"/>
        <end position="81"/>
    </location>
</feature>
<keyword evidence="6" id="KW-0931">ER-Golgi transport</keyword>
<comment type="similarity">
    <text evidence="2 11">Belongs to the ERD2 family.</text>
</comment>
<feature type="transmembrane region" description="Helical" evidence="11">
    <location>
        <begin position="39"/>
        <end position="58"/>
    </location>
</feature>
<keyword evidence="5 11" id="KW-0256">Endoplasmic reticulum</keyword>
<dbReference type="VEuPathDB" id="AmoebaDB:KM1_026690"/>
<name>A0A5K1UKI0_ENTHI</name>
<dbReference type="PRINTS" id="PR00660">
    <property type="entry name" value="ERLUMENR"/>
</dbReference>
<organism evidence="12 13">
    <name type="scientific">Entamoeba histolytica</name>
    <dbReference type="NCBI Taxonomy" id="5759"/>
    <lineage>
        <taxon>Eukaryota</taxon>
        <taxon>Amoebozoa</taxon>
        <taxon>Evosea</taxon>
        <taxon>Archamoebae</taxon>
        <taxon>Mastigamoebida</taxon>
        <taxon>Entamoebidae</taxon>
        <taxon>Entamoeba</taxon>
    </lineage>
</organism>
<evidence type="ECO:0000313" key="12">
    <source>
        <dbReference type="EMBL" id="GAT97522.1"/>
    </source>
</evidence>
<proteinExistence type="inferred from homology"/>
<dbReference type="GO" id="GO:0005789">
    <property type="term" value="C:endoplasmic reticulum membrane"/>
    <property type="evidence" value="ECO:0007669"/>
    <property type="project" value="UniProtKB-SubCell"/>
</dbReference>
<evidence type="ECO:0000256" key="8">
    <source>
        <dbReference type="ARBA" id="ARBA00022989"/>
    </source>
</evidence>
<evidence type="ECO:0000256" key="3">
    <source>
        <dbReference type="ARBA" id="ARBA00022448"/>
    </source>
</evidence>
<evidence type="ECO:0000256" key="4">
    <source>
        <dbReference type="ARBA" id="ARBA00022692"/>
    </source>
</evidence>
<dbReference type="VEuPathDB" id="AmoebaDB:EHI_170470"/>
<dbReference type="EMBL" id="BDEQ01000001">
    <property type="protein sequence ID" value="GAT97522.1"/>
    <property type="molecule type" value="Genomic_DNA"/>
</dbReference>
<evidence type="ECO:0000256" key="10">
    <source>
        <dbReference type="ARBA" id="ARBA00023170"/>
    </source>
</evidence>